<feature type="signal peptide" evidence="5">
    <location>
        <begin position="1"/>
        <end position="25"/>
    </location>
</feature>
<comment type="caution">
    <text evidence="7">The sequence shown here is derived from an EMBL/GenBank/DDBJ whole genome shotgun (WGS) entry which is preliminary data.</text>
</comment>
<proteinExistence type="inferred from homology"/>
<keyword evidence="3 5" id="KW-0732">Signal</keyword>
<sequence length="263" mass="28342">MSLKMIAAIAALAAAGIATAIPAHAEEPLKLRIATEGAYPPFNGVDASGKLFGFDVEIAEAICAHLKAECSMVAQDWDGIIPGLLASKYDVIVASMFITEARKEKVAFTKPYYRSAMTYVMPKGSDASIIDKPDLDGKTLGVQAGATQSQYAEAVHGTADIRQYRTQDEVNLDLVNGRLDIQVGDLIPMLEWTEKTDDGACCELVGKPITDPQYVGEGVGMAVRKEDTELLARLNGALDAIVADGTYKKINDKYFSLDIYTLK</sequence>
<dbReference type="eggNOG" id="COG0834">
    <property type="taxonomic scope" value="Bacteria"/>
</dbReference>
<protein>
    <submittedName>
        <fullName evidence="7">Putative amino acid uptake ABC transporter periplasmic solute-binding protein</fullName>
    </submittedName>
</protein>
<evidence type="ECO:0000259" key="6">
    <source>
        <dbReference type="SMART" id="SM00062"/>
    </source>
</evidence>
<dbReference type="STRING" id="721133.SAMN05216176_104124"/>
<comment type="subcellular location">
    <subcellularLocation>
        <location evidence="1">Cell envelope</location>
    </subcellularLocation>
</comment>
<evidence type="ECO:0000256" key="1">
    <source>
        <dbReference type="ARBA" id="ARBA00004196"/>
    </source>
</evidence>
<keyword evidence="8" id="KW-1185">Reference proteome</keyword>
<feature type="domain" description="Solute-binding protein family 3/N-terminal" evidence="6">
    <location>
        <begin position="30"/>
        <end position="258"/>
    </location>
</feature>
<organism evidence="7 8">
    <name type="scientific">Nitratireductor indicus C115</name>
    <dbReference type="NCBI Taxonomy" id="1231190"/>
    <lineage>
        <taxon>Bacteria</taxon>
        <taxon>Pseudomonadati</taxon>
        <taxon>Pseudomonadota</taxon>
        <taxon>Alphaproteobacteria</taxon>
        <taxon>Hyphomicrobiales</taxon>
        <taxon>Phyllobacteriaceae</taxon>
        <taxon>Nitratireductor</taxon>
    </lineage>
</organism>
<accession>K2NVZ5</accession>
<dbReference type="InterPro" id="IPR018313">
    <property type="entry name" value="SBP_3_CS"/>
</dbReference>
<dbReference type="Pfam" id="PF00497">
    <property type="entry name" value="SBP_bac_3"/>
    <property type="match status" value="1"/>
</dbReference>
<evidence type="ECO:0000256" key="2">
    <source>
        <dbReference type="ARBA" id="ARBA00010333"/>
    </source>
</evidence>
<evidence type="ECO:0000313" key="8">
    <source>
        <dbReference type="Proteomes" id="UP000007374"/>
    </source>
</evidence>
<dbReference type="SMART" id="SM00062">
    <property type="entry name" value="PBPb"/>
    <property type="match status" value="1"/>
</dbReference>
<dbReference type="GO" id="GO:0030313">
    <property type="term" value="C:cell envelope"/>
    <property type="evidence" value="ECO:0007669"/>
    <property type="project" value="UniProtKB-SubCell"/>
</dbReference>
<evidence type="ECO:0000256" key="3">
    <source>
        <dbReference type="ARBA" id="ARBA00022729"/>
    </source>
</evidence>
<dbReference type="Gene3D" id="3.40.190.10">
    <property type="entry name" value="Periplasmic binding protein-like II"/>
    <property type="match status" value="2"/>
</dbReference>
<gene>
    <name evidence="7" type="ORF">NA8A_13015</name>
</gene>
<dbReference type="PROSITE" id="PS01039">
    <property type="entry name" value="SBP_BACTERIAL_3"/>
    <property type="match status" value="1"/>
</dbReference>
<dbReference type="PANTHER" id="PTHR35936">
    <property type="entry name" value="MEMBRANE-BOUND LYTIC MUREIN TRANSGLYCOSYLASE F"/>
    <property type="match status" value="1"/>
</dbReference>
<dbReference type="RefSeq" id="WP_009450778.1">
    <property type="nucleotide sequence ID" value="NZ_AMSI01000008.1"/>
</dbReference>
<name>K2NVZ5_9HYPH</name>
<evidence type="ECO:0000313" key="7">
    <source>
        <dbReference type="EMBL" id="EKF41994.1"/>
    </source>
</evidence>
<dbReference type="EMBL" id="AMSI01000008">
    <property type="protein sequence ID" value="EKF41994.1"/>
    <property type="molecule type" value="Genomic_DNA"/>
</dbReference>
<evidence type="ECO:0000256" key="5">
    <source>
        <dbReference type="SAM" id="SignalP"/>
    </source>
</evidence>
<dbReference type="PANTHER" id="PTHR35936:SF17">
    <property type="entry name" value="ARGININE-BINDING EXTRACELLULAR PROTEIN ARTP"/>
    <property type="match status" value="1"/>
</dbReference>
<feature type="chain" id="PRO_5003865843" evidence="5">
    <location>
        <begin position="26"/>
        <end position="263"/>
    </location>
</feature>
<dbReference type="PATRIC" id="fig|1231190.3.peg.2701"/>
<dbReference type="Proteomes" id="UP000007374">
    <property type="component" value="Unassembled WGS sequence"/>
</dbReference>
<comment type="similarity">
    <text evidence="2 4">Belongs to the bacterial solute-binding protein 3 family.</text>
</comment>
<reference evidence="7 8" key="1">
    <citation type="journal article" date="2012" name="J. Bacteriol.">
        <title>Genome Sequence of Nitratireductor indicus Type Strain C115.</title>
        <authorList>
            <person name="Lai Q."/>
            <person name="Li G."/>
            <person name="Yu Z."/>
            <person name="Shao Z."/>
        </authorList>
    </citation>
    <scope>NUCLEOTIDE SEQUENCE [LARGE SCALE GENOMIC DNA]</scope>
    <source>
        <strain evidence="7 8">C115</strain>
    </source>
</reference>
<dbReference type="AlphaFoldDB" id="K2NVZ5"/>
<evidence type="ECO:0000256" key="4">
    <source>
        <dbReference type="RuleBase" id="RU003744"/>
    </source>
</evidence>
<dbReference type="InterPro" id="IPR001638">
    <property type="entry name" value="Solute-binding_3/MltF_N"/>
</dbReference>
<dbReference type="SUPFAM" id="SSF53850">
    <property type="entry name" value="Periplasmic binding protein-like II"/>
    <property type="match status" value="1"/>
</dbReference>